<sequence>MVHHLVRDASSEEAQRGTPLGRLTTLSYGAGHMLNDITSACWFTYLLLFLTDIGLSPRYKVDAAIVMLSGQVADAFATVFVGELV</sequence>
<evidence type="ECO:0000313" key="3">
    <source>
        <dbReference type="Proteomes" id="UP000287651"/>
    </source>
</evidence>
<accession>A0A426XRH4</accession>
<comment type="similarity">
    <text evidence="1">Belongs to the major facilitator superfamily.</text>
</comment>
<dbReference type="PANTHER" id="PTHR11328:SF28">
    <property type="entry name" value="MAJOR FACILITATOR SUPERFAMILY DOMAIN-CONTAINING PROTEIN 12"/>
    <property type="match status" value="1"/>
</dbReference>
<comment type="caution">
    <text evidence="2">The sequence shown here is derived from an EMBL/GenBank/DDBJ whole genome shotgun (WGS) entry which is preliminary data.</text>
</comment>
<dbReference type="GO" id="GO:0015293">
    <property type="term" value="F:symporter activity"/>
    <property type="evidence" value="ECO:0007669"/>
    <property type="project" value="InterPro"/>
</dbReference>
<organism evidence="2 3">
    <name type="scientific">Ensete ventricosum</name>
    <name type="common">Abyssinian banana</name>
    <name type="synonym">Musa ensete</name>
    <dbReference type="NCBI Taxonomy" id="4639"/>
    <lineage>
        <taxon>Eukaryota</taxon>
        <taxon>Viridiplantae</taxon>
        <taxon>Streptophyta</taxon>
        <taxon>Embryophyta</taxon>
        <taxon>Tracheophyta</taxon>
        <taxon>Spermatophyta</taxon>
        <taxon>Magnoliopsida</taxon>
        <taxon>Liliopsida</taxon>
        <taxon>Zingiberales</taxon>
        <taxon>Musaceae</taxon>
        <taxon>Ensete</taxon>
    </lineage>
</organism>
<protein>
    <submittedName>
        <fullName evidence="2">Uncharacterized protein</fullName>
    </submittedName>
</protein>
<evidence type="ECO:0000256" key="1">
    <source>
        <dbReference type="ARBA" id="ARBA00008335"/>
    </source>
</evidence>
<dbReference type="Proteomes" id="UP000287651">
    <property type="component" value="Unassembled WGS sequence"/>
</dbReference>
<dbReference type="InterPro" id="IPR039672">
    <property type="entry name" value="MFS_2"/>
</dbReference>
<name>A0A426XRH4_ENSVE</name>
<evidence type="ECO:0000313" key="2">
    <source>
        <dbReference type="EMBL" id="RRT42096.1"/>
    </source>
</evidence>
<dbReference type="AlphaFoldDB" id="A0A426XRH4"/>
<dbReference type="GO" id="GO:0005886">
    <property type="term" value="C:plasma membrane"/>
    <property type="evidence" value="ECO:0007669"/>
    <property type="project" value="TreeGrafter"/>
</dbReference>
<gene>
    <name evidence="2" type="ORF">B296_00048489</name>
</gene>
<reference evidence="2 3" key="1">
    <citation type="journal article" date="2014" name="Agronomy (Basel)">
        <title>A Draft Genome Sequence for Ensete ventricosum, the Drought-Tolerant Tree Against Hunger.</title>
        <authorList>
            <person name="Harrison J."/>
            <person name="Moore K.A."/>
            <person name="Paszkiewicz K."/>
            <person name="Jones T."/>
            <person name="Grant M."/>
            <person name="Ambacheew D."/>
            <person name="Muzemil S."/>
            <person name="Studholme D.J."/>
        </authorList>
    </citation>
    <scope>NUCLEOTIDE SEQUENCE [LARGE SCALE GENOMIC DNA]</scope>
</reference>
<dbReference type="PANTHER" id="PTHR11328">
    <property type="entry name" value="MAJOR FACILITATOR SUPERFAMILY DOMAIN-CONTAINING PROTEIN"/>
    <property type="match status" value="1"/>
</dbReference>
<dbReference type="EMBL" id="AMZH03018078">
    <property type="protein sequence ID" value="RRT42096.1"/>
    <property type="molecule type" value="Genomic_DNA"/>
</dbReference>
<dbReference type="GO" id="GO:0008643">
    <property type="term" value="P:carbohydrate transport"/>
    <property type="evidence" value="ECO:0007669"/>
    <property type="project" value="InterPro"/>
</dbReference>
<proteinExistence type="inferred from homology"/>